<gene>
    <name evidence="9" type="ORF">AACH06_17740</name>
</gene>
<evidence type="ECO:0000256" key="5">
    <source>
        <dbReference type="ARBA" id="ARBA00023004"/>
    </source>
</evidence>
<keyword evidence="4 7" id="KW-0560">Oxidoreductase</keyword>
<accession>A0ABU9BRS4</accession>
<comment type="caution">
    <text evidence="9">The sequence shown here is derived from an EMBL/GenBank/DDBJ whole genome shotgun (WGS) entry which is preliminary data.</text>
</comment>
<proteinExistence type="inferred from homology"/>
<evidence type="ECO:0000313" key="9">
    <source>
        <dbReference type="EMBL" id="MEK8032665.1"/>
    </source>
</evidence>
<evidence type="ECO:0000256" key="8">
    <source>
        <dbReference type="SAM" id="MobiDB-lite"/>
    </source>
</evidence>
<dbReference type="Pfam" id="PF00067">
    <property type="entry name" value="p450"/>
    <property type="match status" value="1"/>
</dbReference>
<evidence type="ECO:0000256" key="4">
    <source>
        <dbReference type="ARBA" id="ARBA00023002"/>
    </source>
</evidence>
<evidence type="ECO:0000256" key="2">
    <source>
        <dbReference type="ARBA" id="ARBA00022617"/>
    </source>
</evidence>
<dbReference type="InterPro" id="IPR050196">
    <property type="entry name" value="Cytochrome_P450_Monoox"/>
</dbReference>
<reference evidence="9 10" key="1">
    <citation type="submission" date="2024-04" db="EMBL/GenBank/DDBJ databases">
        <title>Novel species of the genus Ideonella isolated from streams.</title>
        <authorList>
            <person name="Lu H."/>
        </authorList>
    </citation>
    <scope>NUCLEOTIDE SEQUENCE [LARGE SCALE GENOMIC DNA]</scope>
    <source>
        <strain evidence="9 10">DXS29W</strain>
    </source>
</reference>
<keyword evidence="2 7" id="KW-0349">Heme</keyword>
<name>A0ABU9BRS4_9BURK</name>
<sequence>MNNATTAQRPADSPRSTPTQPPGPPRRWWGLPLMRSMRADYLGFTSGLHRQYGDMVHMRLGPERTYDLFTPELVREALVDNADGLIRWQRGIEVFEEVFGQSVLVTEGALWQRQRRMLQPAFSPKRVAGYAELMRAAAADALEAAVPAGQAQATVGMDALWTRVAMDVIMRTLFSSRASNDARDAAEATQVLSEMAMREMYWPFTPPNWLPLPGKAAKRHAMKALRSLVSRHIESRRGDPSTNMPSDDLLAHLMALRDETTGEALSATEIFDQCMVSFQAGHETSATALLWWSRLMAEHPDAARRACEEVDEVLGERDPSAQDLPALPWLTATLKEAMRLYPPVAAVMTRRTTREMTLGGWPIPRGALLRITPWVIQRDPRVYEQPEAFRPERFMPGATPPPRGAWMPFGAGPRVCIGQHYAMLEMTNVSAMLLQRYTVSLPDGAGPCEPVMNVTLRPRHGVQLLLARRPSFRNAGVA</sequence>
<dbReference type="PROSITE" id="PS00086">
    <property type="entry name" value="CYTOCHROME_P450"/>
    <property type="match status" value="1"/>
</dbReference>
<dbReference type="PRINTS" id="PR00385">
    <property type="entry name" value="P450"/>
</dbReference>
<evidence type="ECO:0000256" key="3">
    <source>
        <dbReference type="ARBA" id="ARBA00022723"/>
    </source>
</evidence>
<evidence type="ECO:0000256" key="7">
    <source>
        <dbReference type="RuleBase" id="RU000461"/>
    </source>
</evidence>
<evidence type="ECO:0000313" key="10">
    <source>
        <dbReference type="Proteomes" id="UP001371218"/>
    </source>
</evidence>
<evidence type="ECO:0000256" key="6">
    <source>
        <dbReference type="ARBA" id="ARBA00023033"/>
    </source>
</evidence>
<dbReference type="PRINTS" id="PR00463">
    <property type="entry name" value="EP450I"/>
</dbReference>
<comment type="similarity">
    <text evidence="1 7">Belongs to the cytochrome P450 family.</text>
</comment>
<organism evidence="9 10">
    <name type="scientific">Ideonella lacteola</name>
    <dbReference type="NCBI Taxonomy" id="2984193"/>
    <lineage>
        <taxon>Bacteria</taxon>
        <taxon>Pseudomonadati</taxon>
        <taxon>Pseudomonadota</taxon>
        <taxon>Betaproteobacteria</taxon>
        <taxon>Burkholderiales</taxon>
        <taxon>Sphaerotilaceae</taxon>
        <taxon>Ideonella</taxon>
    </lineage>
</organism>
<dbReference type="InterPro" id="IPR036396">
    <property type="entry name" value="Cyt_P450_sf"/>
</dbReference>
<dbReference type="InterPro" id="IPR001128">
    <property type="entry name" value="Cyt_P450"/>
</dbReference>
<feature type="region of interest" description="Disordered" evidence="8">
    <location>
        <begin position="1"/>
        <end position="29"/>
    </location>
</feature>
<keyword evidence="6 7" id="KW-0503">Monooxygenase</keyword>
<keyword evidence="3 7" id="KW-0479">Metal-binding</keyword>
<dbReference type="PANTHER" id="PTHR24291">
    <property type="entry name" value="CYTOCHROME P450 FAMILY 4"/>
    <property type="match status" value="1"/>
</dbReference>
<dbReference type="EMBL" id="JBBUTG010000011">
    <property type="protein sequence ID" value="MEK8032665.1"/>
    <property type="molecule type" value="Genomic_DNA"/>
</dbReference>
<dbReference type="Proteomes" id="UP001371218">
    <property type="component" value="Unassembled WGS sequence"/>
</dbReference>
<dbReference type="SUPFAM" id="SSF48264">
    <property type="entry name" value="Cytochrome P450"/>
    <property type="match status" value="1"/>
</dbReference>
<keyword evidence="5 7" id="KW-0408">Iron</keyword>
<dbReference type="PANTHER" id="PTHR24291:SF50">
    <property type="entry name" value="BIFUNCTIONAL ALBAFLAVENONE MONOOXYGENASE_TERPENE SYNTHASE"/>
    <property type="match status" value="1"/>
</dbReference>
<dbReference type="RefSeq" id="WP_341427082.1">
    <property type="nucleotide sequence ID" value="NZ_JBBUTG010000011.1"/>
</dbReference>
<dbReference type="Gene3D" id="1.10.630.10">
    <property type="entry name" value="Cytochrome P450"/>
    <property type="match status" value="1"/>
</dbReference>
<dbReference type="InterPro" id="IPR017972">
    <property type="entry name" value="Cyt_P450_CS"/>
</dbReference>
<evidence type="ECO:0000256" key="1">
    <source>
        <dbReference type="ARBA" id="ARBA00010617"/>
    </source>
</evidence>
<protein>
    <submittedName>
        <fullName evidence="9">Cytochrome P450</fullName>
    </submittedName>
</protein>
<dbReference type="InterPro" id="IPR002401">
    <property type="entry name" value="Cyt_P450_E_grp-I"/>
</dbReference>
<keyword evidence="10" id="KW-1185">Reference proteome</keyword>